<reference evidence="7" key="1">
    <citation type="journal article" date="2020" name="Stud. Mycol.">
        <title>101 Dothideomycetes genomes: a test case for predicting lifestyles and emergence of pathogens.</title>
        <authorList>
            <person name="Haridas S."/>
            <person name="Albert R."/>
            <person name="Binder M."/>
            <person name="Bloem J."/>
            <person name="Labutti K."/>
            <person name="Salamov A."/>
            <person name="Andreopoulos B."/>
            <person name="Baker S."/>
            <person name="Barry K."/>
            <person name="Bills G."/>
            <person name="Bluhm B."/>
            <person name="Cannon C."/>
            <person name="Castanera R."/>
            <person name="Culley D."/>
            <person name="Daum C."/>
            <person name="Ezra D."/>
            <person name="Gonzalez J."/>
            <person name="Henrissat B."/>
            <person name="Kuo A."/>
            <person name="Liang C."/>
            <person name="Lipzen A."/>
            <person name="Lutzoni F."/>
            <person name="Magnuson J."/>
            <person name="Mondo S."/>
            <person name="Nolan M."/>
            <person name="Ohm R."/>
            <person name="Pangilinan J."/>
            <person name="Park H.-J."/>
            <person name="Ramirez L."/>
            <person name="Alfaro M."/>
            <person name="Sun H."/>
            <person name="Tritt A."/>
            <person name="Yoshinaga Y."/>
            <person name="Zwiers L.-H."/>
            <person name="Turgeon B."/>
            <person name="Goodwin S."/>
            <person name="Spatafora J."/>
            <person name="Crous P."/>
            <person name="Grigoriev I."/>
        </authorList>
    </citation>
    <scope>NUCLEOTIDE SEQUENCE</scope>
    <source>
        <strain evidence="7">CBS 121739</strain>
    </source>
</reference>
<dbReference type="GO" id="GO:0004497">
    <property type="term" value="F:monooxygenase activity"/>
    <property type="evidence" value="ECO:0007669"/>
    <property type="project" value="InterPro"/>
</dbReference>
<keyword evidence="8" id="KW-1185">Reference proteome</keyword>
<dbReference type="PANTHER" id="PTHR24305:SF232">
    <property type="entry name" value="P450, PUTATIVE (EUROFUNG)-RELATED"/>
    <property type="match status" value="1"/>
</dbReference>
<dbReference type="Pfam" id="PF00067">
    <property type="entry name" value="p450"/>
    <property type="match status" value="2"/>
</dbReference>
<evidence type="ECO:0000256" key="5">
    <source>
        <dbReference type="PIRSR" id="PIRSR602403-1"/>
    </source>
</evidence>
<evidence type="ECO:0000313" key="7">
    <source>
        <dbReference type="EMBL" id="KAF2758044.1"/>
    </source>
</evidence>
<dbReference type="GeneID" id="54490496"/>
<evidence type="ECO:0000256" key="6">
    <source>
        <dbReference type="SAM" id="MobiDB-lite"/>
    </source>
</evidence>
<keyword evidence="5" id="KW-0349">Heme</keyword>
<dbReference type="InterPro" id="IPR002403">
    <property type="entry name" value="Cyt_P450_E_grp-IV"/>
</dbReference>
<dbReference type="OrthoDB" id="1470350at2759"/>
<dbReference type="Gene3D" id="1.10.630.10">
    <property type="entry name" value="Cytochrome P450"/>
    <property type="match status" value="1"/>
</dbReference>
<dbReference type="PANTHER" id="PTHR24305">
    <property type="entry name" value="CYTOCHROME P450"/>
    <property type="match status" value="1"/>
</dbReference>
<dbReference type="InterPro" id="IPR001128">
    <property type="entry name" value="Cyt_P450"/>
</dbReference>
<comment type="cofactor">
    <cofactor evidence="1 5">
        <name>heme</name>
        <dbReference type="ChEBI" id="CHEBI:30413"/>
    </cofactor>
</comment>
<protein>
    <submittedName>
        <fullName evidence="7">Cytochrome P450</fullName>
    </submittedName>
</protein>
<organism evidence="7 8">
    <name type="scientific">Pseudovirgaria hyperparasitica</name>
    <dbReference type="NCBI Taxonomy" id="470096"/>
    <lineage>
        <taxon>Eukaryota</taxon>
        <taxon>Fungi</taxon>
        <taxon>Dikarya</taxon>
        <taxon>Ascomycota</taxon>
        <taxon>Pezizomycotina</taxon>
        <taxon>Dothideomycetes</taxon>
        <taxon>Dothideomycetes incertae sedis</taxon>
        <taxon>Acrospermales</taxon>
        <taxon>Acrospermaceae</taxon>
        <taxon>Pseudovirgaria</taxon>
    </lineage>
</organism>
<dbReference type="SUPFAM" id="SSF48264">
    <property type="entry name" value="Cytochrome P450"/>
    <property type="match status" value="1"/>
</dbReference>
<proteinExistence type="inferred from homology"/>
<name>A0A6A6W7P3_9PEZI</name>
<feature type="binding site" description="axial binding residue" evidence="5">
    <location>
        <position position="526"/>
    </location>
    <ligand>
        <name>heme</name>
        <dbReference type="ChEBI" id="CHEBI:30413"/>
    </ligand>
    <ligandPart>
        <name>Fe</name>
        <dbReference type="ChEBI" id="CHEBI:18248"/>
    </ligandPart>
</feature>
<evidence type="ECO:0000256" key="3">
    <source>
        <dbReference type="ARBA" id="ARBA00022723"/>
    </source>
</evidence>
<comment type="similarity">
    <text evidence="2">Belongs to the cytochrome P450 family.</text>
</comment>
<dbReference type="GO" id="GO:0016705">
    <property type="term" value="F:oxidoreductase activity, acting on paired donors, with incorporation or reduction of molecular oxygen"/>
    <property type="evidence" value="ECO:0007669"/>
    <property type="project" value="InterPro"/>
</dbReference>
<dbReference type="RefSeq" id="XP_033600495.1">
    <property type="nucleotide sequence ID" value="XM_033749442.1"/>
</dbReference>
<dbReference type="InterPro" id="IPR050121">
    <property type="entry name" value="Cytochrome_P450_monoxygenase"/>
</dbReference>
<sequence>MANLMLVSLVSAIIIILFKISSKLFPKPSFGLPHNPASVKRFLGDAVDIAAHASKTQEQSEALFLVNERINSPIAQLLIPSFRNITVLVDDPREAEDILKRRHQEFDRSATTATFFEYLLPKCSIAQSTTPFLKLQKRIWADTMSTSFLRRVVASNVHTTVLHLMEVWRLKIEQNGEAPFETKKDFNDAAMDMMWAAVLGSDLGMLRDQLAAFENHRSFAVDAAECTGGNITPRAAQSSREMFLDTMQFIDETVAAFTGSGMASLQLKYIKFGSRYRRIKKFMRDELQRLVSASRDRHMQISKSCSDNYDEYETCAMDLVLRRELMITAKQDSQDVYTTEGSTALLEELMLFLMAGIDSTGNTLAWCVKFLSLYQSAQNELRKALQSSFSKPRSKISATDIIDTDIPYLDAFLQETLRFAVTAGAIVRRTTVDTQILGYHVPAGTDVIMNTRVLKTPRNIPEDLRSPTSRAAYEKNSRSSSINGHAEKSLEIFEPSRWLSRATTGQETFNPHALPTLVFGGGFRGCFGKRLAMYELRIFVALLVLNFEFLPLDDEFRNLCGQEAVFRHPKQAFVKLRSL</sequence>
<dbReference type="AlphaFoldDB" id="A0A6A6W7P3"/>
<dbReference type="GO" id="GO:0005506">
    <property type="term" value="F:iron ion binding"/>
    <property type="evidence" value="ECO:0007669"/>
    <property type="project" value="InterPro"/>
</dbReference>
<accession>A0A6A6W7P3</accession>
<evidence type="ECO:0000256" key="4">
    <source>
        <dbReference type="ARBA" id="ARBA00023004"/>
    </source>
</evidence>
<dbReference type="PRINTS" id="PR00385">
    <property type="entry name" value="P450"/>
</dbReference>
<dbReference type="PRINTS" id="PR00465">
    <property type="entry name" value="EP450IV"/>
</dbReference>
<dbReference type="InterPro" id="IPR036396">
    <property type="entry name" value="Cyt_P450_sf"/>
</dbReference>
<dbReference type="Proteomes" id="UP000799437">
    <property type="component" value="Unassembled WGS sequence"/>
</dbReference>
<dbReference type="EMBL" id="ML996572">
    <property type="protein sequence ID" value="KAF2758044.1"/>
    <property type="molecule type" value="Genomic_DNA"/>
</dbReference>
<keyword evidence="3 5" id="KW-0479">Metal-binding</keyword>
<evidence type="ECO:0000256" key="2">
    <source>
        <dbReference type="ARBA" id="ARBA00010617"/>
    </source>
</evidence>
<gene>
    <name evidence="7" type="ORF">EJ05DRAFT_538297</name>
</gene>
<feature type="region of interest" description="Disordered" evidence="6">
    <location>
        <begin position="459"/>
        <end position="483"/>
    </location>
</feature>
<evidence type="ECO:0000256" key="1">
    <source>
        <dbReference type="ARBA" id="ARBA00001971"/>
    </source>
</evidence>
<evidence type="ECO:0000313" key="8">
    <source>
        <dbReference type="Proteomes" id="UP000799437"/>
    </source>
</evidence>
<keyword evidence="4 5" id="KW-0408">Iron</keyword>
<dbReference type="GO" id="GO:0020037">
    <property type="term" value="F:heme binding"/>
    <property type="evidence" value="ECO:0007669"/>
    <property type="project" value="InterPro"/>
</dbReference>